<feature type="transmembrane region" description="Helical" evidence="7">
    <location>
        <begin position="56"/>
        <end position="79"/>
    </location>
</feature>
<feature type="transmembrane region" description="Helical" evidence="7">
    <location>
        <begin position="107"/>
        <end position="133"/>
    </location>
</feature>
<comment type="subunit">
    <text evidence="7">The complex comprises the extracytoplasmic solute receptor protein and the two transmembrane proteins.</text>
</comment>
<name>A0A1X7BW66_9RHOB</name>
<keyword evidence="6 7" id="KW-0472">Membrane</keyword>
<proteinExistence type="inferred from homology"/>
<feature type="transmembrane region" description="Helical" evidence="7">
    <location>
        <begin position="323"/>
        <end position="344"/>
    </location>
</feature>
<keyword evidence="10" id="KW-1185">Reference proteome</keyword>
<feature type="transmembrane region" description="Helical" evidence="7">
    <location>
        <begin position="12"/>
        <end position="44"/>
    </location>
</feature>
<protein>
    <recommendedName>
        <fullName evidence="7">TRAP transporter large permease protein</fullName>
    </recommendedName>
</protein>
<dbReference type="PIRSF" id="PIRSF006066">
    <property type="entry name" value="HI0050"/>
    <property type="match status" value="1"/>
</dbReference>
<keyword evidence="4 7" id="KW-0812">Transmembrane</keyword>
<dbReference type="RefSeq" id="WP_085801787.1">
    <property type="nucleotide sequence ID" value="NZ_FWXB01000017.1"/>
</dbReference>
<keyword evidence="7" id="KW-0813">Transport</keyword>
<keyword evidence="2" id="KW-1003">Cell membrane</keyword>
<dbReference type="InterPro" id="IPR010656">
    <property type="entry name" value="DctM"/>
</dbReference>
<feature type="transmembrane region" description="Helical" evidence="7">
    <location>
        <begin position="145"/>
        <end position="173"/>
    </location>
</feature>
<feature type="transmembrane region" description="Helical" evidence="7">
    <location>
        <begin position="185"/>
        <end position="207"/>
    </location>
</feature>
<feature type="transmembrane region" description="Helical" evidence="7">
    <location>
        <begin position="228"/>
        <end position="254"/>
    </location>
</feature>
<dbReference type="PANTHER" id="PTHR33362">
    <property type="entry name" value="SIALIC ACID TRAP TRANSPORTER PERMEASE PROTEIN SIAT-RELATED"/>
    <property type="match status" value="1"/>
</dbReference>
<evidence type="ECO:0000256" key="6">
    <source>
        <dbReference type="ARBA" id="ARBA00023136"/>
    </source>
</evidence>
<dbReference type="InterPro" id="IPR004681">
    <property type="entry name" value="TRAP_DctM"/>
</dbReference>
<sequence length="452" mass="48100">MEFFVEYSWAIAMILALVAGVFTGYPVAFLLCGLGIVFAILSGIPLKFMGTVVSKIYAGTLSNWLLLAAPLFIFMGLMLDKSGLAERLLLTLERLCGRLPGGLALSVALLGIIMAASTGIVGASVMLLGVIALPVMIRQGYDPQFATGVTAACGTLGILIPPSIMLVFMGAILQVSIGGLFKGAFIPGLLLGTVYILYILGVGIFSPHRAPVPDRSEIDKIAQRQGNLLVELLLNLVGPLFLIAAVLGSIMIGLATPTEAAGIGAGGALLLALIARKLSFGVMRDVVRDTSKTTAMVIFVMIGAACFSAVFKRLGGDDMIEELFIGTGFGPYGLLLLMMGLIFVMGFFLEWIEISFIVLPLFAPIVTSLDFGFEATRPEMLIWFAVLAAVNMQTSFITPPFGYSLFYLRGVAPPGVTIKTIYRSSVPFVVLQLICLGALVLVPDIVLWLTRV</sequence>
<organism evidence="9 10">
    <name type="scientific">Roseovarius aestuarii</name>
    <dbReference type="NCBI Taxonomy" id="475083"/>
    <lineage>
        <taxon>Bacteria</taxon>
        <taxon>Pseudomonadati</taxon>
        <taxon>Pseudomonadota</taxon>
        <taxon>Alphaproteobacteria</taxon>
        <taxon>Rhodobacterales</taxon>
        <taxon>Roseobacteraceae</taxon>
        <taxon>Roseovarius</taxon>
    </lineage>
</organism>
<accession>A0A1X7BW66</accession>
<feature type="transmembrane region" description="Helical" evidence="7">
    <location>
        <begin position="294"/>
        <end position="311"/>
    </location>
</feature>
<feature type="transmembrane region" description="Helical" evidence="7">
    <location>
        <begin position="428"/>
        <end position="449"/>
    </location>
</feature>
<keyword evidence="5 7" id="KW-1133">Transmembrane helix</keyword>
<gene>
    <name evidence="9" type="primary">siaT_13</name>
    <name evidence="9" type="ORF">ROA7745_03725</name>
</gene>
<feature type="transmembrane region" description="Helical" evidence="7">
    <location>
        <begin position="381"/>
        <end position="408"/>
    </location>
</feature>
<keyword evidence="3 7" id="KW-0997">Cell inner membrane</keyword>
<dbReference type="Pfam" id="PF06808">
    <property type="entry name" value="DctM"/>
    <property type="match status" value="1"/>
</dbReference>
<dbReference type="Proteomes" id="UP000193224">
    <property type="component" value="Unassembled WGS sequence"/>
</dbReference>
<evidence type="ECO:0000313" key="10">
    <source>
        <dbReference type="Proteomes" id="UP000193224"/>
    </source>
</evidence>
<evidence type="ECO:0000256" key="4">
    <source>
        <dbReference type="ARBA" id="ARBA00022692"/>
    </source>
</evidence>
<evidence type="ECO:0000256" key="3">
    <source>
        <dbReference type="ARBA" id="ARBA00022519"/>
    </source>
</evidence>
<dbReference type="NCBIfam" id="TIGR00786">
    <property type="entry name" value="dctM"/>
    <property type="match status" value="1"/>
</dbReference>
<dbReference type="PANTHER" id="PTHR33362:SF7">
    <property type="entry name" value="SLL1103 PROTEIN"/>
    <property type="match status" value="1"/>
</dbReference>
<comment type="similarity">
    <text evidence="7">Belongs to the TRAP transporter large permease family.</text>
</comment>
<dbReference type="OrthoDB" id="7339120at2"/>
<reference evidence="9 10" key="1">
    <citation type="submission" date="2017-03" db="EMBL/GenBank/DDBJ databases">
        <authorList>
            <person name="Afonso C.L."/>
            <person name="Miller P.J."/>
            <person name="Scott M.A."/>
            <person name="Spackman E."/>
            <person name="Goraichik I."/>
            <person name="Dimitrov K.M."/>
            <person name="Suarez D.L."/>
            <person name="Swayne D.E."/>
        </authorList>
    </citation>
    <scope>NUCLEOTIDE SEQUENCE [LARGE SCALE GENOMIC DNA]</scope>
    <source>
        <strain evidence="9 10">CECT 7745</strain>
    </source>
</reference>
<feature type="transmembrane region" description="Helical" evidence="7">
    <location>
        <begin position="260"/>
        <end position="282"/>
    </location>
</feature>
<evidence type="ECO:0000256" key="5">
    <source>
        <dbReference type="ARBA" id="ARBA00022989"/>
    </source>
</evidence>
<evidence type="ECO:0000256" key="7">
    <source>
        <dbReference type="RuleBase" id="RU369079"/>
    </source>
</evidence>
<comment type="subcellular location">
    <subcellularLocation>
        <location evidence="1 7">Cell inner membrane</location>
        <topology evidence="1 7">Multi-pass membrane protein</topology>
    </subcellularLocation>
</comment>
<feature type="transmembrane region" description="Helical" evidence="7">
    <location>
        <begin position="351"/>
        <end position="369"/>
    </location>
</feature>
<dbReference type="EMBL" id="FWXB01000017">
    <property type="protein sequence ID" value="SMC13863.1"/>
    <property type="molecule type" value="Genomic_DNA"/>
</dbReference>
<evidence type="ECO:0000256" key="2">
    <source>
        <dbReference type="ARBA" id="ARBA00022475"/>
    </source>
</evidence>
<evidence type="ECO:0000313" key="9">
    <source>
        <dbReference type="EMBL" id="SMC13863.1"/>
    </source>
</evidence>
<evidence type="ECO:0000256" key="1">
    <source>
        <dbReference type="ARBA" id="ARBA00004429"/>
    </source>
</evidence>
<dbReference type="AlphaFoldDB" id="A0A1X7BW66"/>
<dbReference type="GO" id="GO:0022857">
    <property type="term" value="F:transmembrane transporter activity"/>
    <property type="evidence" value="ECO:0007669"/>
    <property type="project" value="UniProtKB-UniRule"/>
</dbReference>
<evidence type="ECO:0000259" key="8">
    <source>
        <dbReference type="Pfam" id="PF06808"/>
    </source>
</evidence>
<dbReference type="GO" id="GO:0005886">
    <property type="term" value="C:plasma membrane"/>
    <property type="evidence" value="ECO:0007669"/>
    <property type="project" value="UniProtKB-SubCell"/>
</dbReference>
<comment type="function">
    <text evidence="7">Part of the tripartite ATP-independent periplasmic (TRAP) transport system.</text>
</comment>
<feature type="domain" description="TRAP C4-dicarboxylate transport system permease DctM subunit" evidence="8">
    <location>
        <begin position="15"/>
        <end position="444"/>
    </location>
</feature>